<comment type="caution">
    <text evidence="1">The sequence shown here is derived from an EMBL/GenBank/DDBJ whole genome shotgun (WGS) entry which is preliminary data.</text>
</comment>
<dbReference type="Proteomes" id="UP000824120">
    <property type="component" value="Chromosome 7"/>
</dbReference>
<sequence length="71" mass="8171">MNHPDTCNSSRYIIYDTLQKLPVALNMKSKIIWVSEINEIRKNLGIRCIIEGEIMCVEGLEIDFEALAMIE</sequence>
<keyword evidence="2" id="KW-1185">Reference proteome</keyword>
<gene>
    <name evidence="1" type="ORF">H5410_036066</name>
</gene>
<evidence type="ECO:0000313" key="2">
    <source>
        <dbReference type="Proteomes" id="UP000824120"/>
    </source>
</evidence>
<name>A0A9J5Y4C0_SOLCO</name>
<protein>
    <submittedName>
        <fullName evidence="1">Uncharacterized protein</fullName>
    </submittedName>
</protein>
<dbReference type="AlphaFoldDB" id="A0A9J5Y4C0"/>
<reference evidence="1 2" key="1">
    <citation type="submission" date="2020-09" db="EMBL/GenBank/DDBJ databases">
        <title>De no assembly of potato wild relative species, Solanum commersonii.</title>
        <authorList>
            <person name="Cho K."/>
        </authorList>
    </citation>
    <scope>NUCLEOTIDE SEQUENCE [LARGE SCALE GENOMIC DNA]</scope>
    <source>
        <strain evidence="1">LZ3.2</strain>
        <tissue evidence="1">Leaf</tissue>
    </source>
</reference>
<organism evidence="1 2">
    <name type="scientific">Solanum commersonii</name>
    <name type="common">Commerson's wild potato</name>
    <name type="synonym">Commerson's nightshade</name>
    <dbReference type="NCBI Taxonomy" id="4109"/>
    <lineage>
        <taxon>Eukaryota</taxon>
        <taxon>Viridiplantae</taxon>
        <taxon>Streptophyta</taxon>
        <taxon>Embryophyta</taxon>
        <taxon>Tracheophyta</taxon>
        <taxon>Spermatophyta</taxon>
        <taxon>Magnoliopsida</taxon>
        <taxon>eudicotyledons</taxon>
        <taxon>Gunneridae</taxon>
        <taxon>Pentapetalae</taxon>
        <taxon>asterids</taxon>
        <taxon>lamiids</taxon>
        <taxon>Solanales</taxon>
        <taxon>Solanaceae</taxon>
        <taxon>Solanoideae</taxon>
        <taxon>Solaneae</taxon>
        <taxon>Solanum</taxon>
    </lineage>
</organism>
<evidence type="ECO:0000313" key="1">
    <source>
        <dbReference type="EMBL" id="KAG5594834.1"/>
    </source>
</evidence>
<proteinExistence type="predicted"/>
<accession>A0A9J5Y4C0</accession>
<dbReference type="EMBL" id="JACXVP010000007">
    <property type="protein sequence ID" value="KAG5594834.1"/>
    <property type="molecule type" value="Genomic_DNA"/>
</dbReference>